<dbReference type="PANTHER" id="PTHR21496:SF0">
    <property type="entry name" value="RIESKE DOMAIN-CONTAINING PROTEIN"/>
    <property type="match status" value="1"/>
</dbReference>
<dbReference type="Pfam" id="PF00355">
    <property type="entry name" value="Rieske"/>
    <property type="match status" value="1"/>
</dbReference>
<evidence type="ECO:0000256" key="3">
    <source>
        <dbReference type="ARBA" id="ARBA00023004"/>
    </source>
</evidence>
<dbReference type="EMBL" id="UINC01023414">
    <property type="protein sequence ID" value="SVA95018.1"/>
    <property type="molecule type" value="Genomic_DNA"/>
</dbReference>
<keyword evidence="3" id="KW-0408">Iron</keyword>
<proteinExistence type="predicted"/>
<evidence type="ECO:0000313" key="7">
    <source>
        <dbReference type="EMBL" id="SVA95018.1"/>
    </source>
</evidence>
<dbReference type="SUPFAM" id="SSF50022">
    <property type="entry name" value="ISP domain"/>
    <property type="match status" value="1"/>
</dbReference>
<gene>
    <name evidence="7" type="ORF">METZ01_LOCUS147872</name>
</gene>
<dbReference type="Gene3D" id="2.102.10.10">
    <property type="entry name" value="Rieske [2Fe-2S] iron-sulphur domain"/>
    <property type="match status" value="1"/>
</dbReference>
<evidence type="ECO:0000256" key="4">
    <source>
        <dbReference type="ARBA" id="ARBA00023014"/>
    </source>
</evidence>
<keyword evidence="1" id="KW-0001">2Fe-2S</keyword>
<dbReference type="AlphaFoldDB" id="A0A382A0F0"/>
<dbReference type="CDD" id="cd03528">
    <property type="entry name" value="Rieske_RO_ferredoxin"/>
    <property type="match status" value="1"/>
</dbReference>
<keyword evidence="2" id="KW-0479">Metal-binding</keyword>
<dbReference type="PANTHER" id="PTHR21496">
    <property type="entry name" value="FERREDOXIN-RELATED"/>
    <property type="match status" value="1"/>
</dbReference>
<organism evidence="7">
    <name type="scientific">marine metagenome</name>
    <dbReference type="NCBI Taxonomy" id="408172"/>
    <lineage>
        <taxon>unclassified sequences</taxon>
        <taxon>metagenomes</taxon>
        <taxon>ecological metagenomes</taxon>
    </lineage>
</organism>
<name>A0A382A0F0_9ZZZZ</name>
<accession>A0A382A0F0</accession>
<protein>
    <recommendedName>
        <fullName evidence="6">Rieske domain-containing protein</fullName>
    </recommendedName>
</protein>
<dbReference type="InterPro" id="IPR017941">
    <property type="entry name" value="Rieske_2Fe-2S"/>
</dbReference>
<reference evidence="7" key="1">
    <citation type="submission" date="2018-05" db="EMBL/GenBank/DDBJ databases">
        <authorList>
            <person name="Lanie J.A."/>
            <person name="Ng W.-L."/>
            <person name="Kazmierczak K.M."/>
            <person name="Andrzejewski T.M."/>
            <person name="Davidsen T.M."/>
            <person name="Wayne K.J."/>
            <person name="Tettelin H."/>
            <person name="Glass J.I."/>
            <person name="Rusch D."/>
            <person name="Podicherti R."/>
            <person name="Tsui H.-C.T."/>
            <person name="Winkler M.E."/>
        </authorList>
    </citation>
    <scope>NUCLEOTIDE SEQUENCE</scope>
</reference>
<dbReference type="GO" id="GO:0046872">
    <property type="term" value="F:metal ion binding"/>
    <property type="evidence" value="ECO:0007669"/>
    <property type="project" value="UniProtKB-KW"/>
</dbReference>
<evidence type="ECO:0000259" key="6">
    <source>
        <dbReference type="PROSITE" id="PS51296"/>
    </source>
</evidence>
<keyword evidence="4" id="KW-0411">Iron-sulfur</keyword>
<comment type="cofactor">
    <cofactor evidence="5">
        <name>[2Fe-2S] cluster</name>
        <dbReference type="ChEBI" id="CHEBI:190135"/>
    </cofactor>
</comment>
<dbReference type="GO" id="GO:0051537">
    <property type="term" value="F:2 iron, 2 sulfur cluster binding"/>
    <property type="evidence" value="ECO:0007669"/>
    <property type="project" value="UniProtKB-KW"/>
</dbReference>
<feature type="domain" description="Rieske" evidence="6">
    <location>
        <begin position="4"/>
        <end position="100"/>
    </location>
</feature>
<evidence type="ECO:0000256" key="5">
    <source>
        <dbReference type="ARBA" id="ARBA00034078"/>
    </source>
</evidence>
<dbReference type="PROSITE" id="PS51296">
    <property type="entry name" value="RIESKE"/>
    <property type="match status" value="1"/>
</dbReference>
<dbReference type="InterPro" id="IPR036922">
    <property type="entry name" value="Rieske_2Fe-2S_sf"/>
</dbReference>
<evidence type="ECO:0000256" key="1">
    <source>
        <dbReference type="ARBA" id="ARBA00022714"/>
    </source>
</evidence>
<sequence>MGRFLVGKTSEIKIGQMKKISIDEKDVVIANFDGNFFAVDDTCTHAGASLSEGRLDDSTITCDWHGAQFDCKNGKLKKFPAQINDLKSYKLVIESDDIFVDA</sequence>
<evidence type="ECO:0000256" key="2">
    <source>
        <dbReference type="ARBA" id="ARBA00022723"/>
    </source>
</evidence>